<evidence type="ECO:0000313" key="1">
    <source>
        <dbReference type="EnsemblMetazoa" id="G20530.1:cds"/>
    </source>
</evidence>
<keyword evidence="2" id="KW-1185">Reference proteome</keyword>
<dbReference type="Proteomes" id="UP000005408">
    <property type="component" value="Unassembled WGS sequence"/>
</dbReference>
<organism evidence="1 2">
    <name type="scientific">Magallana gigas</name>
    <name type="common">Pacific oyster</name>
    <name type="synonym">Crassostrea gigas</name>
    <dbReference type="NCBI Taxonomy" id="29159"/>
    <lineage>
        <taxon>Eukaryota</taxon>
        <taxon>Metazoa</taxon>
        <taxon>Spiralia</taxon>
        <taxon>Lophotrochozoa</taxon>
        <taxon>Mollusca</taxon>
        <taxon>Bivalvia</taxon>
        <taxon>Autobranchia</taxon>
        <taxon>Pteriomorphia</taxon>
        <taxon>Ostreida</taxon>
        <taxon>Ostreoidea</taxon>
        <taxon>Ostreidae</taxon>
        <taxon>Magallana</taxon>
    </lineage>
</organism>
<reference evidence="1" key="1">
    <citation type="submission" date="2022-08" db="UniProtKB">
        <authorList>
            <consortium name="EnsemblMetazoa"/>
        </authorList>
    </citation>
    <scope>IDENTIFICATION</scope>
    <source>
        <strain evidence="1">05x7-T-G4-1.051#20</strain>
    </source>
</reference>
<name>A0A8W8JQV6_MAGGI</name>
<dbReference type="EnsemblMetazoa" id="G20530.1">
    <property type="protein sequence ID" value="G20530.1:cds"/>
    <property type="gene ID" value="G20530"/>
</dbReference>
<accession>A0A8W8JQV6</accession>
<sequence>FVCMTPAKWAKQSDIKMKRTAYENLLLTTHWPSQNVTTFPMYHPTGKEGIQELTELPEIATTKEAKLLMGVEEYDFSDGKSNGPEEPKWR</sequence>
<evidence type="ECO:0000313" key="2">
    <source>
        <dbReference type="Proteomes" id="UP000005408"/>
    </source>
</evidence>
<proteinExistence type="predicted"/>
<dbReference type="AlphaFoldDB" id="A0A8W8JQV6"/>
<protein>
    <submittedName>
        <fullName evidence="1">Uncharacterized protein</fullName>
    </submittedName>
</protein>